<comment type="caution">
    <text evidence="6">The sequence shown here is derived from an EMBL/GenBank/DDBJ whole genome shotgun (WGS) entry which is preliminary data.</text>
</comment>
<reference evidence="6 7" key="1">
    <citation type="submission" date="2021-09" db="EMBL/GenBank/DDBJ databases">
        <title>Isoptericola luteus sp. nov., a novel bacterium isolated from Harbin, the capital city of Heilongjiang province.</title>
        <authorList>
            <person name="Li J."/>
        </authorList>
    </citation>
    <scope>NUCLEOTIDE SEQUENCE [LARGE SCALE GENOMIC DNA]</scope>
    <source>
        <strain evidence="6 7">NEAU-Y5</strain>
    </source>
</reference>
<dbReference type="InterPro" id="IPR046335">
    <property type="entry name" value="LacI/GalR-like_sensor"/>
</dbReference>
<organism evidence="6 7">
    <name type="scientific">Isoptericola luteus</name>
    <dbReference type="NCBI Taxonomy" id="2879484"/>
    <lineage>
        <taxon>Bacteria</taxon>
        <taxon>Bacillati</taxon>
        <taxon>Actinomycetota</taxon>
        <taxon>Actinomycetes</taxon>
        <taxon>Micrococcales</taxon>
        <taxon>Promicromonosporaceae</taxon>
        <taxon>Isoptericola</taxon>
    </lineage>
</organism>
<dbReference type="CDD" id="cd01392">
    <property type="entry name" value="HTH_LacI"/>
    <property type="match status" value="1"/>
</dbReference>
<gene>
    <name evidence="6" type="ORF">LEP48_12855</name>
</gene>
<evidence type="ECO:0000256" key="3">
    <source>
        <dbReference type="ARBA" id="ARBA00023163"/>
    </source>
</evidence>
<evidence type="ECO:0000256" key="1">
    <source>
        <dbReference type="ARBA" id="ARBA00023015"/>
    </source>
</evidence>
<proteinExistence type="predicted"/>
<dbReference type="PANTHER" id="PTHR30146">
    <property type="entry name" value="LACI-RELATED TRANSCRIPTIONAL REPRESSOR"/>
    <property type="match status" value="1"/>
</dbReference>
<dbReference type="PANTHER" id="PTHR30146:SF153">
    <property type="entry name" value="LACTOSE OPERON REPRESSOR"/>
    <property type="match status" value="1"/>
</dbReference>
<feature type="compositionally biased region" description="Low complexity" evidence="4">
    <location>
        <begin position="328"/>
        <end position="345"/>
    </location>
</feature>
<dbReference type="SMART" id="SM00354">
    <property type="entry name" value="HTH_LACI"/>
    <property type="match status" value="1"/>
</dbReference>
<keyword evidence="1" id="KW-0805">Transcription regulation</keyword>
<evidence type="ECO:0000256" key="4">
    <source>
        <dbReference type="SAM" id="MobiDB-lite"/>
    </source>
</evidence>
<evidence type="ECO:0000313" key="6">
    <source>
        <dbReference type="EMBL" id="MCA5894231.1"/>
    </source>
</evidence>
<feature type="region of interest" description="Disordered" evidence="4">
    <location>
        <begin position="320"/>
        <end position="345"/>
    </location>
</feature>
<sequence length="345" mass="36073">MADVARLAGVSTQTVSRVSNGQPNVVDSTRRQVLDAMRTLGYRPNSAARALRSGRFRTIGVILFTLSTTGNMRTLDAIATSAAAEGYAITVIPVEAPTQDGVNGAFTRLGELAVDAVILLMEVHLLDAASVSLPTGVPVVVADSDAGDRYSVVDTDQAAGSRAAVQHLLGLGHDTVVHLAGPSGSFASQRREQAWRQALLDAGRPLPAVHRGDWSATSGYEAGRAVARTDATAVFAANDQMALGLLRALAEAGRRVPHDVSVIGFDDVPDAVAYLPPLTTVHQDFAEVGRRCVAGVLRQMAEHSAEHGTTLVPTRLVERASTAPPPAAAAAAASAQSQPTRRNTR</sequence>
<dbReference type="SUPFAM" id="SSF47413">
    <property type="entry name" value="lambda repressor-like DNA-binding domains"/>
    <property type="match status" value="1"/>
</dbReference>
<dbReference type="InterPro" id="IPR010982">
    <property type="entry name" value="Lambda_DNA-bd_dom_sf"/>
</dbReference>
<name>A0ABS7ZIT7_9MICO</name>
<feature type="domain" description="HTH lacI-type" evidence="5">
    <location>
        <begin position="1"/>
        <end position="53"/>
    </location>
</feature>
<dbReference type="Gene3D" id="3.40.50.2300">
    <property type="match status" value="2"/>
</dbReference>
<evidence type="ECO:0000313" key="7">
    <source>
        <dbReference type="Proteomes" id="UP001319870"/>
    </source>
</evidence>
<evidence type="ECO:0000256" key="2">
    <source>
        <dbReference type="ARBA" id="ARBA00023125"/>
    </source>
</evidence>
<dbReference type="InterPro" id="IPR028082">
    <property type="entry name" value="Peripla_BP_I"/>
</dbReference>
<dbReference type="Pfam" id="PF00356">
    <property type="entry name" value="LacI"/>
    <property type="match status" value="1"/>
</dbReference>
<dbReference type="Pfam" id="PF13377">
    <property type="entry name" value="Peripla_BP_3"/>
    <property type="match status" value="1"/>
</dbReference>
<dbReference type="EMBL" id="JAIXCQ010000008">
    <property type="protein sequence ID" value="MCA5894231.1"/>
    <property type="molecule type" value="Genomic_DNA"/>
</dbReference>
<dbReference type="Gene3D" id="1.10.260.40">
    <property type="entry name" value="lambda repressor-like DNA-binding domains"/>
    <property type="match status" value="1"/>
</dbReference>
<accession>A0ABS7ZIT7</accession>
<keyword evidence="3" id="KW-0804">Transcription</keyword>
<dbReference type="CDD" id="cd01574">
    <property type="entry name" value="PBP1_LacI"/>
    <property type="match status" value="1"/>
</dbReference>
<dbReference type="GO" id="GO:0003677">
    <property type="term" value="F:DNA binding"/>
    <property type="evidence" value="ECO:0007669"/>
    <property type="project" value="UniProtKB-KW"/>
</dbReference>
<dbReference type="InterPro" id="IPR000843">
    <property type="entry name" value="HTH_LacI"/>
</dbReference>
<keyword evidence="7" id="KW-1185">Reference proteome</keyword>
<evidence type="ECO:0000259" key="5">
    <source>
        <dbReference type="PROSITE" id="PS50932"/>
    </source>
</evidence>
<dbReference type="SUPFAM" id="SSF53822">
    <property type="entry name" value="Periplasmic binding protein-like I"/>
    <property type="match status" value="1"/>
</dbReference>
<keyword evidence="2 6" id="KW-0238">DNA-binding</keyword>
<dbReference type="Proteomes" id="UP001319870">
    <property type="component" value="Unassembled WGS sequence"/>
</dbReference>
<dbReference type="PROSITE" id="PS50932">
    <property type="entry name" value="HTH_LACI_2"/>
    <property type="match status" value="1"/>
</dbReference>
<protein>
    <submittedName>
        <fullName evidence="6">LacI family DNA-binding transcriptional regulator</fullName>
    </submittedName>
</protein>